<dbReference type="InterPro" id="IPR000591">
    <property type="entry name" value="DEP_dom"/>
</dbReference>
<evidence type="ECO:0000313" key="5">
    <source>
        <dbReference type="Proteomes" id="UP001274896"/>
    </source>
</evidence>
<dbReference type="PANTHER" id="PTHR16206:SF9">
    <property type="entry name" value="DEP DOMAIN-CONTAINING PROTEIN 7"/>
    <property type="match status" value="1"/>
</dbReference>
<gene>
    <name evidence="4" type="ORF">QTP70_034488</name>
</gene>
<feature type="domain" description="DEP" evidence="3">
    <location>
        <begin position="19"/>
        <end position="110"/>
    </location>
</feature>
<evidence type="ECO:0000259" key="3">
    <source>
        <dbReference type="PROSITE" id="PS50186"/>
    </source>
</evidence>
<evidence type="ECO:0000256" key="2">
    <source>
        <dbReference type="ARBA" id="ARBA00040225"/>
    </source>
</evidence>
<dbReference type="InterPro" id="IPR036390">
    <property type="entry name" value="WH_DNA-bd_sf"/>
</dbReference>
<dbReference type="CDD" id="cd04446">
    <property type="entry name" value="DEP_DEPDC4"/>
    <property type="match status" value="1"/>
</dbReference>
<dbReference type="AlphaFoldDB" id="A0AAE0RAW9"/>
<dbReference type="InterPro" id="IPR036388">
    <property type="entry name" value="WH-like_DNA-bd_sf"/>
</dbReference>
<dbReference type="Gene3D" id="1.10.10.10">
    <property type="entry name" value="Winged helix-like DNA-binding domain superfamily/Winged helix DNA-binding domain"/>
    <property type="match status" value="1"/>
</dbReference>
<organism evidence="4 5">
    <name type="scientific">Hemibagrus guttatus</name>
    <dbReference type="NCBI Taxonomy" id="175788"/>
    <lineage>
        <taxon>Eukaryota</taxon>
        <taxon>Metazoa</taxon>
        <taxon>Chordata</taxon>
        <taxon>Craniata</taxon>
        <taxon>Vertebrata</taxon>
        <taxon>Euteleostomi</taxon>
        <taxon>Actinopterygii</taxon>
        <taxon>Neopterygii</taxon>
        <taxon>Teleostei</taxon>
        <taxon>Ostariophysi</taxon>
        <taxon>Siluriformes</taxon>
        <taxon>Bagridae</taxon>
        <taxon>Hemibagrus</taxon>
    </lineage>
</organism>
<name>A0AAE0RAW9_9TELE</name>
<dbReference type="EMBL" id="JAUCMX010000004">
    <property type="protein sequence ID" value="KAK3549281.1"/>
    <property type="molecule type" value="Genomic_DNA"/>
</dbReference>
<dbReference type="SUPFAM" id="SSF46785">
    <property type="entry name" value="Winged helix' DNA-binding domain"/>
    <property type="match status" value="1"/>
</dbReference>
<reference evidence="4" key="1">
    <citation type="submission" date="2023-06" db="EMBL/GenBank/DDBJ databases">
        <title>Male Hemibagrus guttatus genome.</title>
        <authorList>
            <person name="Bian C."/>
        </authorList>
    </citation>
    <scope>NUCLEOTIDE SEQUENCE</scope>
    <source>
        <strain evidence="4">Male_cb2023</strain>
        <tissue evidence="4">Muscle</tissue>
    </source>
</reference>
<dbReference type="GO" id="GO:0035556">
    <property type="term" value="P:intracellular signal transduction"/>
    <property type="evidence" value="ECO:0007669"/>
    <property type="project" value="InterPro"/>
</dbReference>
<comment type="similarity">
    <text evidence="1">Belongs to the DEPDC7 family.</text>
</comment>
<proteinExistence type="inferred from homology"/>
<protein>
    <recommendedName>
        <fullName evidence="2">DEP domain-containing protein 7</fullName>
    </recommendedName>
</protein>
<comment type="caution">
    <text evidence="4">The sequence shown here is derived from an EMBL/GenBank/DDBJ whole genome shotgun (WGS) entry which is preliminary data.</text>
</comment>
<dbReference type="SMART" id="SM00049">
    <property type="entry name" value="DEP"/>
    <property type="match status" value="1"/>
</dbReference>
<dbReference type="CDD" id="cd04405">
    <property type="entry name" value="RhoGAP_BRCC3-like"/>
    <property type="match status" value="1"/>
</dbReference>
<accession>A0AAE0RAW9</accession>
<dbReference type="PROSITE" id="PS50186">
    <property type="entry name" value="DEP"/>
    <property type="match status" value="1"/>
</dbReference>
<sequence>MAGKPFRATFIWSSIINNLQAQVEVKRRRHNLKSYHNCFLGSEAVDVVLAHIIQNKFCGDDEVPRFKAVRLCQALMDSRVFEAVDTKVFGKEKRHAKFEDSSCSLYRFLNTSAGKSTIEHTYESAGINRTTLPKSSSYSTFCPDSNLIELFHPLREEEQEYSNTSPVKTDKSLEDVLGNLNSNTAITPQLMNLGLSQELVDEVWQQQATLRLLQLIELPLLESLLEGKESPRPSLHGMDSDPDLLYTSNYVDREILKAFSEAHADAWLSAAVDCLEFLPDQLVVEVSRGLAKCPEDTAQYKRLLYSILIQHYGQTDYPPLFSNHVFDIHSGISELLVNGKQEQALEALQLCLKLQDSRSREELRRLLRFMAFAAQPNEIKLHKEIENRMAVKRAFSSAIVYSARLAKGKVDLLVLFMIDNHLDLFKIPVSLHKLVSDKLASIIRGKDPDVVPGPSYCRRLTRTTYMQMVQKTTKEELIALLRTIHENPKLSVKEKRRLLGQFYRGHPEIFVQYFGNQISSAYL</sequence>
<evidence type="ECO:0000256" key="1">
    <source>
        <dbReference type="ARBA" id="ARBA00037970"/>
    </source>
</evidence>
<dbReference type="Proteomes" id="UP001274896">
    <property type="component" value="Unassembled WGS sequence"/>
</dbReference>
<dbReference type="Pfam" id="PF00610">
    <property type="entry name" value="DEP"/>
    <property type="match status" value="1"/>
</dbReference>
<dbReference type="PANTHER" id="PTHR16206">
    <property type="entry name" value="DEP DOMAIN-CONTAINING"/>
    <property type="match status" value="1"/>
</dbReference>
<keyword evidence="5" id="KW-1185">Reference proteome</keyword>
<evidence type="ECO:0000313" key="4">
    <source>
        <dbReference type="EMBL" id="KAK3549281.1"/>
    </source>
</evidence>